<sequence length="330" mass="34778">MAERFAVLGAGAWGTAVAIHLAKLGHAVSLWAARGESAARLFAARENLPLLPGVPIPDKIAVTADSDEATRNTDNWIVAIPTAFLRPTLSRFIELATSRTRCLSLTKGIEVGSFLRPSEIIAETLAVKTVAALSGPSHAEEMARGLPTSVVVAGTDREFAATIQHAFGTARFRVYTNRDLIGLELGGALKNVLGIAAGICDGLGFGDNAKSALLTRSIVEMTRFGVALGAEAATFAGLAGIGDLMTTCFSRHGRNRRVGERLGRGEPLDAILAGPQVAEGVYTAKSVRQRSLALGLDVPIMSAVYDVLYEGKSPLAAVQDLMARQMREEG</sequence>
<dbReference type="InterPro" id="IPR008927">
    <property type="entry name" value="6-PGluconate_DH-like_C_sf"/>
</dbReference>
<comment type="caution">
    <text evidence="13">Lacks conserved residue(s) required for the propagation of feature annotation.</text>
</comment>
<dbReference type="PIRSF" id="PIRSF000114">
    <property type="entry name" value="Glycerol-3-P_dh"/>
    <property type="match status" value="1"/>
</dbReference>
<dbReference type="PANTHER" id="PTHR11728:SF1">
    <property type="entry name" value="GLYCEROL-3-PHOSPHATE DEHYDROGENASE [NAD(+)] 2, CHLOROPLASTIC"/>
    <property type="match status" value="1"/>
</dbReference>
<dbReference type="FunFam" id="1.10.1040.10:FF:000001">
    <property type="entry name" value="Glycerol-3-phosphate dehydrogenase [NAD(P)+]"/>
    <property type="match status" value="1"/>
</dbReference>
<evidence type="ECO:0000256" key="12">
    <source>
        <dbReference type="ARBA" id="ARBA00080511"/>
    </source>
</evidence>
<dbReference type="InterPro" id="IPR006168">
    <property type="entry name" value="G3P_DH_NAD-dep"/>
</dbReference>
<feature type="binding site" evidence="13">
    <location>
        <position position="190"/>
    </location>
    <ligand>
        <name>sn-glycerol 3-phosphate</name>
        <dbReference type="ChEBI" id="CHEBI:57597"/>
    </ligand>
</feature>
<dbReference type="AlphaFoldDB" id="A0A5C1AP08"/>
<keyword evidence="4 13" id="KW-0560">Oxidoreductase</keyword>
<dbReference type="GO" id="GO:0005975">
    <property type="term" value="P:carbohydrate metabolic process"/>
    <property type="evidence" value="ECO:0007669"/>
    <property type="project" value="InterPro"/>
</dbReference>
<comment type="pathway">
    <text evidence="13">Membrane lipid metabolism; glycerophospholipid metabolism.</text>
</comment>
<dbReference type="FunFam" id="3.40.50.720:FF:000019">
    <property type="entry name" value="Glycerol-3-phosphate dehydrogenase [NAD(P)+]"/>
    <property type="match status" value="1"/>
</dbReference>
<evidence type="ECO:0000256" key="6">
    <source>
        <dbReference type="ARBA" id="ARBA00023098"/>
    </source>
</evidence>
<dbReference type="OrthoDB" id="9812273at2"/>
<comment type="subcellular location">
    <subcellularLocation>
        <location evidence="13">Cytoplasm</location>
    </subcellularLocation>
</comment>
<comment type="function">
    <text evidence="13">Catalyzes the reduction of the glycolytic intermediate dihydroxyacetone phosphate (DHAP) to sn-glycerol 3-phosphate (G3P), the key precursor for phospholipid synthesis.</text>
</comment>
<keyword evidence="7 13" id="KW-0594">Phospholipid biosynthesis</keyword>
<feature type="binding site" evidence="16">
    <location>
        <position position="84"/>
    </location>
    <ligand>
        <name>NAD(+)</name>
        <dbReference type="ChEBI" id="CHEBI:57540"/>
    </ligand>
</feature>
<dbReference type="GO" id="GO:0046168">
    <property type="term" value="P:glycerol-3-phosphate catabolic process"/>
    <property type="evidence" value="ECO:0007669"/>
    <property type="project" value="InterPro"/>
</dbReference>
<keyword evidence="5 13" id="KW-0520">NAD</keyword>
<feature type="binding site" evidence="13">
    <location>
        <position position="34"/>
    </location>
    <ligand>
        <name>NADPH</name>
        <dbReference type="ChEBI" id="CHEBI:57783"/>
    </ligand>
</feature>
<feature type="domain" description="Glycerol-3-phosphate dehydrogenase NAD-dependent C-terminal" evidence="19">
    <location>
        <begin position="179"/>
        <end position="318"/>
    </location>
</feature>
<feature type="binding site" evidence="13">
    <location>
        <position position="137"/>
    </location>
    <ligand>
        <name>sn-glycerol 3-phosphate</name>
        <dbReference type="ChEBI" id="CHEBI:57597"/>
    </ligand>
</feature>
<evidence type="ECO:0000256" key="11">
    <source>
        <dbReference type="ARBA" id="ARBA00069372"/>
    </source>
</evidence>
<dbReference type="Gene3D" id="3.40.50.720">
    <property type="entry name" value="NAD(P)-binding Rossmann-like Domain"/>
    <property type="match status" value="1"/>
</dbReference>
<organism evidence="20 21">
    <name type="scientific">Limnoglobus roseus</name>
    <dbReference type="NCBI Taxonomy" id="2598579"/>
    <lineage>
        <taxon>Bacteria</taxon>
        <taxon>Pseudomonadati</taxon>
        <taxon>Planctomycetota</taxon>
        <taxon>Planctomycetia</taxon>
        <taxon>Gemmatales</taxon>
        <taxon>Gemmataceae</taxon>
        <taxon>Limnoglobus</taxon>
    </lineage>
</organism>
<dbReference type="Proteomes" id="UP000324974">
    <property type="component" value="Chromosome"/>
</dbReference>
<evidence type="ECO:0000259" key="18">
    <source>
        <dbReference type="Pfam" id="PF01210"/>
    </source>
</evidence>
<evidence type="ECO:0000259" key="19">
    <source>
        <dbReference type="Pfam" id="PF07479"/>
    </source>
</evidence>
<keyword evidence="3 13" id="KW-0521">NADP</keyword>
<feature type="binding site" evidence="13">
    <location>
        <position position="135"/>
    </location>
    <ligand>
        <name>sn-glycerol 3-phosphate</name>
        <dbReference type="ChEBI" id="CHEBI:57597"/>
    </ligand>
</feature>
<dbReference type="InterPro" id="IPR011128">
    <property type="entry name" value="G3P_DH_NAD-dep_N"/>
</dbReference>
<feature type="binding site" evidence="13">
    <location>
        <position position="254"/>
    </location>
    <ligand>
        <name>sn-glycerol 3-phosphate</name>
        <dbReference type="ChEBI" id="CHEBI:57597"/>
    </ligand>
</feature>
<feature type="binding site" evidence="13">
    <location>
        <position position="243"/>
    </location>
    <ligand>
        <name>sn-glycerol 3-phosphate</name>
        <dbReference type="ChEBI" id="CHEBI:57597"/>
    </ligand>
</feature>
<accession>A0A5C1AP08</accession>
<evidence type="ECO:0000313" key="20">
    <source>
        <dbReference type="EMBL" id="QEL18954.1"/>
    </source>
</evidence>
<keyword evidence="13" id="KW-0963">Cytoplasm</keyword>
<evidence type="ECO:0000256" key="3">
    <source>
        <dbReference type="ARBA" id="ARBA00022857"/>
    </source>
</evidence>
<evidence type="ECO:0000256" key="10">
    <source>
        <dbReference type="ARBA" id="ARBA00066687"/>
    </source>
</evidence>
<dbReference type="HAMAP" id="MF_00394">
    <property type="entry name" value="NAD_Glyc3P_dehydrog"/>
    <property type="match status" value="1"/>
</dbReference>
<feature type="domain" description="Glycerol-3-phosphate dehydrogenase NAD-dependent N-terminal" evidence="18">
    <location>
        <begin position="6"/>
        <end position="159"/>
    </location>
</feature>
<feature type="binding site" evidence="16">
    <location>
        <begin position="9"/>
        <end position="14"/>
    </location>
    <ligand>
        <name>NAD(+)</name>
        <dbReference type="ChEBI" id="CHEBI:57540"/>
    </ligand>
</feature>
<feature type="binding site" evidence="13">
    <location>
        <position position="255"/>
    </location>
    <ligand>
        <name>sn-glycerol 3-phosphate</name>
        <dbReference type="ChEBI" id="CHEBI:57597"/>
    </ligand>
</feature>
<dbReference type="Pfam" id="PF07479">
    <property type="entry name" value="NAD_Gly3P_dh_C"/>
    <property type="match status" value="1"/>
</dbReference>
<name>A0A5C1AP08_9BACT</name>
<dbReference type="GO" id="GO:0046167">
    <property type="term" value="P:glycerol-3-phosphate biosynthetic process"/>
    <property type="evidence" value="ECO:0007669"/>
    <property type="project" value="UniProtKB-UniRule"/>
</dbReference>
<evidence type="ECO:0000256" key="7">
    <source>
        <dbReference type="ARBA" id="ARBA00023209"/>
    </source>
</evidence>
<feature type="active site" description="Proton acceptor" evidence="13 14">
    <location>
        <position position="190"/>
    </location>
</feature>
<comment type="similarity">
    <text evidence="1 13 17">Belongs to the NAD-dependent glycerol-3-phosphate dehydrogenase family.</text>
</comment>
<evidence type="ECO:0000256" key="8">
    <source>
        <dbReference type="ARBA" id="ARBA00023264"/>
    </source>
</evidence>
<proteinExistence type="inferred from homology"/>
<dbReference type="NCBIfam" id="NF000940">
    <property type="entry name" value="PRK00094.1-2"/>
    <property type="match status" value="1"/>
</dbReference>
<keyword evidence="8 13" id="KW-1208">Phospholipid metabolism</keyword>
<keyword evidence="2 13" id="KW-0444">Lipid biosynthesis</keyword>
<dbReference type="UniPathway" id="UPA00940"/>
<dbReference type="Pfam" id="PF01210">
    <property type="entry name" value="NAD_Gly3P_dh_N"/>
    <property type="match status" value="1"/>
</dbReference>
<evidence type="ECO:0000256" key="4">
    <source>
        <dbReference type="ARBA" id="ARBA00023002"/>
    </source>
</evidence>
<dbReference type="RefSeq" id="WP_149113400.1">
    <property type="nucleotide sequence ID" value="NZ_CP042425.1"/>
</dbReference>
<dbReference type="Gene3D" id="1.10.1040.10">
    <property type="entry name" value="N-(1-d-carboxylethyl)-l-norvaline Dehydrogenase, domain 2"/>
    <property type="match status" value="1"/>
</dbReference>
<dbReference type="NCBIfam" id="NF000942">
    <property type="entry name" value="PRK00094.1-4"/>
    <property type="match status" value="1"/>
</dbReference>
<feature type="binding site" evidence="13">
    <location>
        <position position="107"/>
    </location>
    <ligand>
        <name>sn-glycerol 3-phosphate</name>
        <dbReference type="ChEBI" id="CHEBI:57597"/>
    </ligand>
</feature>
<keyword evidence="13" id="KW-0547">Nucleotide-binding</keyword>
<dbReference type="KEGG" id="lrs:PX52LOC_06004"/>
<feature type="binding site" evidence="13">
    <location>
        <position position="139"/>
    </location>
    <ligand>
        <name>NADPH</name>
        <dbReference type="ChEBI" id="CHEBI:57783"/>
    </ligand>
</feature>
<feature type="binding site" evidence="13">
    <location>
        <position position="254"/>
    </location>
    <ligand>
        <name>NADPH</name>
        <dbReference type="ChEBI" id="CHEBI:57783"/>
    </ligand>
</feature>
<feature type="binding site" evidence="13">
    <location>
        <position position="279"/>
    </location>
    <ligand>
        <name>NADPH</name>
        <dbReference type="ChEBI" id="CHEBI:57783"/>
    </ligand>
</feature>
<dbReference type="SUPFAM" id="SSF51735">
    <property type="entry name" value="NAD(P)-binding Rossmann-fold domains"/>
    <property type="match status" value="1"/>
</dbReference>
<evidence type="ECO:0000256" key="15">
    <source>
        <dbReference type="PIRSR" id="PIRSR000114-2"/>
    </source>
</evidence>
<dbReference type="GO" id="GO:0141152">
    <property type="term" value="F:glycerol-3-phosphate dehydrogenase (NAD+) activity"/>
    <property type="evidence" value="ECO:0007669"/>
    <property type="project" value="RHEA"/>
</dbReference>
<evidence type="ECO:0000256" key="2">
    <source>
        <dbReference type="ARBA" id="ARBA00022516"/>
    </source>
</evidence>
<feature type="binding site" evidence="15">
    <location>
        <position position="107"/>
    </location>
    <ligand>
        <name>substrate</name>
    </ligand>
</feature>
<dbReference type="SUPFAM" id="SSF48179">
    <property type="entry name" value="6-phosphogluconate dehydrogenase C-terminal domain-like"/>
    <property type="match status" value="1"/>
</dbReference>
<dbReference type="InterPro" id="IPR006109">
    <property type="entry name" value="G3P_DH_NAD-dep_C"/>
</dbReference>
<dbReference type="GO" id="GO:0008654">
    <property type="term" value="P:phospholipid biosynthetic process"/>
    <property type="evidence" value="ECO:0007669"/>
    <property type="project" value="UniProtKB-KW"/>
</dbReference>
<dbReference type="GO" id="GO:0005829">
    <property type="term" value="C:cytosol"/>
    <property type="evidence" value="ECO:0007669"/>
    <property type="project" value="TreeGrafter"/>
</dbReference>
<evidence type="ECO:0000256" key="14">
    <source>
        <dbReference type="PIRSR" id="PIRSR000114-1"/>
    </source>
</evidence>
<feature type="binding site" evidence="13">
    <location>
        <position position="107"/>
    </location>
    <ligand>
        <name>NADPH</name>
        <dbReference type="ChEBI" id="CHEBI:57783"/>
    </ligand>
</feature>
<evidence type="ECO:0000256" key="16">
    <source>
        <dbReference type="PIRSR" id="PIRSR000114-3"/>
    </source>
</evidence>
<feature type="binding site" evidence="15">
    <location>
        <begin position="254"/>
        <end position="255"/>
    </location>
    <ligand>
        <name>substrate</name>
    </ligand>
</feature>
<evidence type="ECO:0000256" key="9">
    <source>
        <dbReference type="ARBA" id="ARBA00052716"/>
    </source>
</evidence>
<dbReference type="GO" id="GO:0141153">
    <property type="term" value="F:glycerol-3-phosphate dehydrogenase (NADP+) activity"/>
    <property type="evidence" value="ECO:0007669"/>
    <property type="project" value="RHEA"/>
</dbReference>
<keyword evidence="21" id="KW-1185">Reference proteome</keyword>
<evidence type="ECO:0000256" key="17">
    <source>
        <dbReference type="RuleBase" id="RU000437"/>
    </source>
</evidence>
<evidence type="ECO:0000256" key="13">
    <source>
        <dbReference type="HAMAP-Rule" id="MF_00394"/>
    </source>
</evidence>
<comment type="catalytic activity">
    <reaction evidence="13">
        <text>sn-glycerol 3-phosphate + NAD(+) = dihydroxyacetone phosphate + NADH + H(+)</text>
        <dbReference type="Rhea" id="RHEA:11092"/>
        <dbReference type="ChEBI" id="CHEBI:15378"/>
        <dbReference type="ChEBI" id="CHEBI:57540"/>
        <dbReference type="ChEBI" id="CHEBI:57597"/>
        <dbReference type="ChEBI" id="CHEBI:57642"/>
        <dbReference type="ChEBI" id="CHEBI:57945"/>
        <dbReference type="EC" id="1.1.1.94"/>
    </reaction>
</comment>
<dbReference type="GO" id="GO:0051287">
    <property type="term" value="F:NAD binding"/>
    <property type="evidence" value="ECO:0007669"/>
    <property type="project" value="InterPro"/>
</dbReference>
<protein>
    <recommendedName>
        <fullName evidence="11 13">Glycerol-3-phosphate dehydrogenase [NAD(P)+]</fullName>
        <ecNumber evidence="10 13">1.1.1.94</ecNumber>
    </recommendedName>
    <alternativeName>
        <fullName evidence="13">NAD(P)(+)-dependent glycerol-3-phosphate dehydrogenase</fullName>
    </alternativeName>
    <alternativeName>
        <fullName evidence="12 13">NAD(P)H-dependent dihydroxyacetone-phosphate reductase</fullName>
    </alternativeName>
</protein>
<dbReference type="EMBL" id="CP042425">
    <property type="protein sequence ID" value="QEL18954.1"/>
    <property type="molecule type" value="Genomic_DNA"/>
</dbReference>
<dbReference type="PANTHER" id="PTHR11728">
    <property type="entry name" value="GLYCEROL-3-PHOSPHATE DEHYDROGENASE"/>
    <property type="match status" value="1"/>
</dbReference>
<feature type="binding site" evidence="16">
    <location>
        <position position="254"/>
    </location>
    <ligand>
        <name>NAD(+)</name>
        <dbReference type="ChEBI" id="CHEBI:57540"/>
    </ligand>
</feature>
<feature type="binding site" evidence="13">
    <location>
        <position position="277"/>
    </location>
    <ligand>
        <name>NADPH</name>
        <dbReference type="ChEBI" id="CHEBI:57783"/>
    </ligand>
</feature>
<dbReference type="InterPro" id="IPR013328">
    <property type="entry name" value="6PGD_dom2"/>
</dbReference>
<keyword evidence="6 13" id="KW-0443">Lipid metabolism</keyword>
<dbReference type="InterPro" id="IPR036291">
    <property type="entry name" value="NAD(P)-bd_dom_sf"/>
</dbReference>
<evidence type="ECO:0000256" key="1">
    <source>
        <dbReference type="ARBA" id="ARBA00011009"/>
    </source>
</evidence>
<feature type="binding site" evidence="13">
    <location>
        <position position="13"/>
    </location>
    <ligand>
        <name>NADPH</name>
        <dbReference type="ChEBI" id="CHEBI:57783"/>
    </ligand>
</feature>
<gene>
    <name evidence="13 20" type="primary">gpsA</name>
    <name evidence="20" type="ORF">PX52LOC_06004</name>
</gene>
<feature type="binding site" evidence="16">
    <location>
        <position position="139"/>
    </location>
    <ligand>
        <name>NAD(+)</name>
        <dbReference type="ChEBI" id="CHEBI:57540"/>
    </ligand>
</feature>
<dbReference type="EC" id="1.1.1.94" evidence="10 13"/>
<comment type="catalytic activity">
    <reaction evidence="9">
        <text>sn-glycerol 3-phosphate + NADP(+) = dihydroxyacetone phosphate + NADPH + H(+)</text>
        <dbReference type="Rhea" id="RHEA:11096"/>
        <dbReference type="ChEBI" id="CHEBI:15378"/>
        <dbReference type="ChEBI" id="CHEBI:57597"/>
        <dbReference type="ChEBI" id="CHEBI:57642"/>
        <dbReference type="ChEBI" id="CHEBI:57783"/>
        <dbReference type="ChEBI" id="CHEBI:58349"/>
        <dbReference type="EC" id="1.1.1.94"/>
    </reaction>
    <physiologicalReaction direction="right-to-left" evidence="9">
        <dbReference type="Rhea" id="RHEA:11098"/>
    </physiologicalReaction>
</comment>
<reference evidence="21" key="1">
    <citation type="submission" date="2019-08" db="EMBL/GenBank/DDBJ databases">
        <title>Limnoglobus roseus gen. nov., sp. nov., a novel freshwater planctomycete with a giant genome from the family Gemmataceae.</title>
        <authorList>
            <person name="Kulichevskaya I.S."/>
            <person name="Naumoff D.G."/>
            <person name="Miroshnikov K."/>
            <person name="Ivanova A."/>
            <person name="Philippov D.A."/>
            <person name="Hakobyan A."/>
            <person name="Rijpstra I.C."/>
            <person name="Sinninghe Damste J.S."/>
            <person name="Liesack W."/>
            <person name="Dedysh S.N."/>
        </authorList>
    </citation>
    <scope>NUCLEOTIDE SEQUENCE [LARGE SCALE GENOMIC DNA]</scope>
    <source>
        <strain evidence="21">PX52</strain>
    </source>
</reference>
<dbReference type="PRINTS" id="PR00077">
    <property type="entry name" value="GPDHDRGNASE"/>
</dbReference>
<dbReference type="GO" id="GO:0006650">
    <property type="term" value="P:glycerophospholipid metabolic process"/>
    <property type="evidence" value="ECO:0007669"/>
    <property type="project" value="UniProtKB-UniRule"/>
</dbReference>
<evidence type="ECO:0000256" key="5">
    <source>
        <dbReference type="ARBA" id="ARBA00023027"/>
    </source>
</evidence>
<dbReference type="PROSITE" id="PS00957">
    <property type="entry name" value="NAD_G3PDH"/>
    <property type="match status" value="1"/>
</dbReference>
<evidence type="ECO:0000313" key="21">
    <source>
        <dbReference type="Proteomes" id="UP000324974"/>
    </source>
</evidence>